<feature type="non-terminal residue" evidence="12">
    <location>
        <position position="1"/>
    </location>
</feature>
<keyword evidence="4" id="KW-0158">Chromosome</keyword>
<dbReference type="InterPro" id="IPR012340">
    <property type="entry name" value="NA-bd_OB-fold"/>
</dbReference>
<dbReference type="GO" id="GO:0000781">
    <property type="term" value="C:chromosome, telomeric region"/>
    <property type="evidence" value="ECO:0007669"/>
    <property type="project" value="UniProtKB-SubCell"/>
</dbReference>
<sequence>LKEIVTLTKNALCLGIFFYNGHPVRQVDVVGIVVQTKERDAFYNYGVDDSTGVINCVCWKNPMVAETSLSGRPSTPSSLTVLEQMKKLQEMVSQKTKLEIGDIVRVRGHIRIYRQQREIQASCFYKVDDPVCDVQISRMLELPCLYREVYDKSFQDPEEGQRPLLYSKASWGLEQGLGGQNFSINMLHEKVKGFLLENKIQTFYQQELETIDTLVSLTGVHL</sequence>
<evidence type="ECO:0000256" key="6">
    <source>
        <dbReference type="ARBA" id="ARBA00023125"/>
    </source>
</evidence>
<dbReference type="InterPro" id="IPR040260">
    <property type="entry name" value="RFA2-like"/>
</dbReference>
<keyword evidence="7" id="KW-0539">Nucleus</keyword>
<protein>
    <recommendedName>
        <fullName evidence="3">CST complex subunit STN1</fullName>
    </recommendedName>
    <alternativeName>
        <fullName evidence="9">Oligonucleotide/oligosaccharide-binding fold-containing protein 1</fullName>
    </alternativeName>
    <alternativeName>
        <fullName evidence="8">Suppressor of cdc thirteen homolog</fullName>
    </alternativeName>
</protein>
<name>A0A7L3JC08_THACH</name>
<dbReference type="InterPro" id="IPR042082">
    <property type="entry name" value="CST_Stn1_wHTH1_sf"/>
</dbReference>
<dbReference type="OrthoDB" id="77828at2759"/>
<dbReference type="PANTHER" id="PTHR13989:SF33">
    <property type="entry name" value="CST COMPLEX SUBUNIT STN1"/>
    <property type="match status" value="1"/>
</dbReference>
<dbReference type="GO" id="GO:0005634">
    <property type="term" value="C:nucleus"/>
    <property type="evidence" value="ECO:0007669"/>
    <property type="project" value="UniProtKB-SubCell"/>
</dbReference>
<keyword evidence="13" id="KW-1185">Reference proteome</keyword>
<dbReference type="FunFam" id="2.40.50.140:FF:000181">
    <property type="entry name" value="CST complex subunit STN1"/>
    <property type="match status" value="1"/>
</dbReference>
<evidence type="ECO:0000256" key="9">
    <source>
        <dbReference type="ARBA" id="ARBA00030852"/>
    </source>
</evidence>
<feature type="domain" description="OB" evidence="10">
    <location>
        <begin position="27"/>
        <end position="124"/>
    </location>
</feature>
<evidence type="ECO:0000259" key="11">
    <source>
        <dbReference type="Pfam" id="PF09170"/>
    </source>
</evidence>
<evidence type="ECO:0000259" key="10">
    <source>
        <dbReference type="Pfam" id="PF01336"/>
    </source>
</evidence>
<evidence type="ECO:0000256" key="2">
    <source>
        <dbReference type="ARBA" id="ARBA00004574"/>
    </source>
</evidence>
<feature type="domain" description="Stn1 C-terminal" evidence="11">
    <location>
        <begin position="183"/>
        <end position="218"/>
    </location>
</feature>
<comment type="caution">
    <text evidence="12">The sequence shown here is derived from an EMBL/GenBank/DDBJ whole genome shotgun (WGS) entry which is preliminary data.</text>
</comment>
<gene>
    <name evidence="12" type="primary">Stn1</name>
    <name evidence="12" type="ORF">THACHL_R04661</name>
</gene>
<dbReference type="EMBL" id="VZTW01030398">
    <property type="protein sequence ID" value="NXU27263.1"/>
    <property type="molecule type" value="Genomic_DNA"/>
</dbReference>
<dbReference type="GO" id="GO:0003677">
    <property type="term" value="F:DNA binding"/>
    <property type="evidence" value="ECO:0007669"/>
    <property type="project" value="UniProtKB-KW"/>
</dbReference>
<keyword evidence="5" id="KW-0779">Telomere</keyword>
<dbReference type="AlphaFoldDB" id="A0A7L3JC08"/>
<dbReference type="Proteomes" id="UP000556761">
    <property type="component" value="Unassembled WGS sequence"/>
</dbReference>
<dbReference type="SUPFAM" id="SSF46785">
    <property type="entry name" value="Winged helix' DNA-binding domain"/>
    <property type="match status" value="1"/>
</dbReference>
<evidence type="ECO:0000256" key="8">
    <source>
        <dbReference type="ARBA" id="ARBA00030039"/>
    </source>
</evidence>
<dbReference type="InterPro" id="IPR036390">
    <property type="entry name" value="WH_DNA-bd_sf"/>
</dbReference>
<dbReference type="CDD" id="cd04483">
    <property type="entry name" value="hOBFC1_like"/>
    <property type="match status" value="1"/>
</dbReference>
<evidence type="ECO:0000256" key="7">
    <source>
        <dbReference type="ARBA" id="ARBA00023242"/>
    </source>
</evidence>
<dbReference type="PANTHER" id="PTHR13989">
    <property type="entry name" value="REPLICATION PROTEIN A-RELATED"/>
    <property type="match status" value="1"/>
</dbReference>
<evidence type="ECO:0000313" key="12">
    <source>
        <dbReference type="EMBL" id="NXU27263.1"/>
    </source>
</evidence>
<dbReference type="Gene3D" id="2.40.50.140">
    <property type="entry name" value="Nucleic acid-binding proteins"/>
    <property type="match status" value="1"/>
</dbReference>
<evidence type="ECO:0000313" key="13">
    <source>
        <dbReference type="Proteomes" id="UP000556761"/>
    </source>
</evidence>
<dbReference type="InterPro" id="IPR015253">
    <property type="entry name" value="CST_STN1_C"/>
</dbReference>
<comment type="subcellular location">
    <subcellularLocation>
        <location evidence="2">Chromosome</location>
        <location evidence="2">Telomere</location>
    </subcellularLocation>
    <subcellularLocation>
        <location evidence="1">Nucleus</location>
    </subcellularLocation>
</comment>
<proteinExistence type="predicted"/>
<feature type="non-terminal residue" evidence="12">
    <location>
        <position position="222"/>
    </location>
</feature>
<evidence type="ECO:0000256" key="3">
    <source>
        <dbReference type="ARBA" id="ARBA00017411"/>
    </source>
</evidence>
<accession>A0A7L3JC08</accession>
<dbReference type="InterPro" id="IPR004365">
    <property type="entry name" value="NA-bd_OB_tRNA"/>
</dbReference>
<evidence type="ECO:0000256" key="1">
    <source>
        <dbReference type="ARBA" id="ARBA00004123"/>
    </source>
</evidence>
<reference evidence="12 13" key="1">
    <citation type="submission" date="2019-09" db="EMBL/GenBank/DDBJ databases">
        <title>Bird 10,000 Genomes (B10K) Project - Family phase.</title>
        <authorList>
            <person name="Zhang G."/>
        </authorList>
    </citation>
    <scope>NUCLEOTIDE SEQUENCE [LARGE SCALE GENOMIC DNA]</scope>
    <source>
        <strain evidence="12">B10K-DU-029-24</strain>
        <tissue evidence="12">Muscle</tissue>
    </source>
</reference>
<keyword evidence="6" id="KW-0238">DNA-binding</keyword>
<evidence type="ECO:0000256" key="4">
    <source>
        <dbReference type="ARBA" id="ARBA00022454"/>
    </source>
</evidence>
<dbReference type="Gene3D" id="1.10.10.980">
    <property type="entry name" value="CST, Suppressor of Cdc13 homolog, complex subunit STN1, N-terminal domain"/>
    <property type="match status" value="1"/>
</dbReference>
<dbReference type="SUPFAM" id="SSF50249">
    <property type="entry name" value="Nucleic acid-binding proteins"/>
    <property type="match status" value="1"/>
</dbReference>
<evidence type="ECO:0000256" key="5">
    <source>
        <dbReference type="ARBA" id="ARBA00022895"/>
    </source>
</evidence>
<dbReference type="Pfam" id="PF09170">
    <property type="entry name" value="STN1_2"/>
    <property type="match status" value="1"/>
</dbReference>
<organism evidence="12 13">
    <name type="scientific">Thalassarche chlororhynchos</name>
    <name type="common">Atlantic yellow-nosed albatross</name>
    <name type="synonym">Diomedea chlororhynchos</name>
    <dbReference type="NCBI Taxonomy" id="54017"/>
    <lineage>
        <taxon>Eukaryota</taxon>
        <taxon>Metazoa</taxon>
        <taxon>Chordata</taxon>
        <taxon>Craniata</taxon>
        <taxon>Vertebrata</taxon>
        <taxon>Euteleostomi</taxon>
        <taxon>Archelosauria</taxon>
        <taxon>Archosauria</taxon>
        <taxon>Dinosauria</taxon>
        <taxon>Saurischia</taxon>
        <taxon>Theropoda</taxon>
        <taxon>Coelurosauria</taxon>
        <taxon>Aves</taxon>
        <taxon>Neognathae</taxon>
        <taxon>Neoaves</taxon>
        <taxon>Aequornithes</taxon>
        <taxon>Procellariiformes</taxon>
        <taxon>Diomedeidae</taxon>
        <taxon>Thalassarche</taxon>
    </lineage>
</organism>
<dbReference type="Pfam" id="PF01336">
    <property type="entry name" value="tRNA_anti-codon"/>
    <property type="match status" value="1"/>
</dbReference>